<name>A0A1I9KKU0_9CAUD</name>
<dbReference type="Proteomes" id="UP000223158">
    <property type="component" value="Segment"/>
</dbReference>
<gene>
    <name evidence="1" type="ORF">SAC12_032</name>
</gene>
<organism evidence="1 2">
    <name type="scientific">Lactobacillus phage SA-C12</name>
    <dbReference type="NCBI Taxonomy" id="1755697"/>
    <lineage>
        <taxon>Viruses</taxon>
        <taxon>Duplodnaviria</taxon>
        <taxon>Heunggongvirae</taxon>
        <taxon>Uroviricota</taxon>
        <taxon>Caudoviricetes</taxon>
        <taxon>Tybeckvirinae</taxon>
        <taxon>Lenusvirus</taxon>
        <taxon>Lenusvirus SAC12</taxon>
    </lineage>
</organism>
<reference evidence="1 2" key="1">
    <citation type="submission" date="2015-11" db="EMBL/GenBank/DDBJ databases">
        <title>Lactobacillus brevis bacteriophage SA-C12: a mosaic Myoviridae member.</title>
        <authorList>
            <person name="Mahony J."/>
        </authorList>
    </citation>
    <scope>NUCLEOTIDE SEQUENCE [LARGE SCALE GENOMIC DNA]</scope>
</reference>
<protein>
    <submittedName>
        <fullName evidence="1">Uncharacterized protein</fullName>
    </submittedName>
</protein>
<sequence length="91" mass="10225">MEEKDRTQQIKVIQTIVSSYDLDDDTKYDAIRSVVRNWDYGAGIAYGTGYSQYNNLSDAVKDTPTAGDLKFADSVWPGLKLETRRTVAQSL</sequence>
<dbReference type="EMBL" id="KU052488">
    <property type="protein sequence ID" value="ALY06854.1"/>
    <property type="molecule type" value="Genomic_DNA"/>
</dbReference>
<accession>A0A1I9KKU0</accession>
<evidence type="ECO:0000313" key="2">
    <source>
        <dbReference type="Proteomes" id="UP000223158"/>
    </source>
</evidence>
<proteinExistence type="predicted"/>
<keyword evidence="2" id="KW-1185">Reference proteome</keyword>
<evidence type="ECO:0000313" key="1">
    <source>
        <dbReference type="EMBL" id="ALY06854.1"/>
    </source>
</evidence>